<feature type="compositionally biased region" description="Basic residues" evidence="1">
    <location>
        <begin position="193"/>
        <end position="209"/>
    </location>
</feature>
<feature type="region of interest" description="Disordered" evidence="1">
    <location>
        <begin position="157"/>
        <end position="305"/>
    </location>
</feature>
<feature type="domain" description="CBF1-interacting co-repressor CIR N-terminal" evidence="2">
    <location>
        <begin position="8"/>
        <end position="44"/>
    </location>
</feature>
<name>A0A0M3HNQ8_ASCLU</name>
<reference evidence="4" key="1">
    <citation type="submission" date="2017-02" db="UniProtKB">
        <authorList>
            <consortium name="WormBaseParasite"/>
        </authorList>
    </citation>
    <scope>IDENTIFICATION</scope>
</reference>
<accession>A0A0M3HNQ8</accession>
<dbReference type="SMART" id="SM01083">
    <property type="entry name" value="Cir_N"/>
    <property type="match status" value="1"/>
</dbReference>
<evidence type="ECO:0000259" key="2">
    <source>
        <dbReference type="SMART" id="SM01083"/>
    </source>
</evidence>
<dbReference type="Proteomes" id="UP000036681">
    <property type="component" value="Unplaced"/>
</dbReference>
<dbReference type="InterPro" id="IPR039875">
    <property type="entry name" value="LENG1-like"/>
</dbReference>
<evidence type="ECO:0000313" key="3">
    <source>
        <dbReference type="Proteomes" id="UP000036681"/>
    </source>
</evidence>
<evidence type="ECO:0000256" key="1">
    <source>
        <dbReference type="SAM" id="MobiDB-lite"/>
    </source>
</evidence>
<dbReference type="PANTHER" id="PTHR22093:SF0">
    <property type="entry name" value="LEUKOCYTE RECEPTOR CLUSTER MEMBER 1"/>
    <property type="match status" value="1"/>
</dbReference>
<protein>
    <submittedName>
        <fullName evidence="4">Cir_N domain-containing protein</fullName>
    </submittedName>
</protein>
<keyword evidence="3" id="KW-1185">Reference proteome</keyword>
<proteinExistence type="predicted"/>
<dbReference type="PANTHER" id="PTHR22093">
    <property type="entry name" value="LEUKOCYTE RECEPTOR CLUSTER LRC MEMBER 1"/>
    <property type="match status" value="1"/>
</dbReference>
<dbReference type="WBParaSite" id="ALUE_0000337901-mRNA-1">
    <property type="protein sequence ID" value="ALUE_0000337901-mRNA-1"/>
    <property type="gene ID" value="ALUE_0000337901"/>
</dbReference>
<sequence>MNILPKKKWHVRTKENVARVRRDQKLAAKEEQLIRERAQLAEQQFKASSIIISPDVKQVNLLRKNADERMSLLYGTKRNETATDERNVHLEGPSGHVNLFAELEEADRKNLGTGNKEYEEEKRKEREEYESKVGILKYLGEGSNEFTKQKSWYEQLPPKRVDDNTSKQSNEVTRVLPTGVMDLNEAKKLSKKESKRKKEKNKHKKKRKRTSGDWEEHSRKRKRHRSYTSSEGFKNKGIRHDSAERSDSSEQLQKLRRERMQREEMEKKKTFDLLHPLKEQAKSEDINPKYSSQFNPALARQNRFR</sequence>
<feature type="compositionally biased region" description="Basic and acidic residues" evidence="1">
    <location>
        <begin position="238"/>
        <end position="287"/>
    </location>
</feature>
<dbReference type="AlphaFoldDB" id="A0A0M3HNQ8"/>
<evidence type="ECO:0000313" key="4">
    <source>
        <dbReference type="WBParaSite" id="ALUE_0000337901-mRNA-1"/>
    </source>
</evidence>
<organism evidence="3 4">
    <name type="scientific">Ascaris lumbricoides</name>
    <name type="common">Giant roundworm</name>
    <dbReference type="NCBI Taxonomy" id="6252"/>
    <lineage>
        <taxon>Eukaryota</taxon>
        <taxon>Metazoa</taxon>
        <taxon>Ecdysozoa</taxon>
        <taxon>Nematoda</taxon>
        <taxon>Chromadorea</taxon>
        <taxon>Rhabditida</taxon>
        <taxon>Spirurina</taxon>
        <taxon>Ascaridomorpha</taxon>
        <taxon>Ascaridoidea</taxon>
        <taxon>Ascarididae</taxon>
        <taxon>Ascaris</taxon>
    </lineage>
</organism>
<dbReference type="InterPro" id="IPR019339">
    <property type="entry name" value="CIR_N_dom"/>
</dbReference>